<evidence type="ECO:0000256" key="5">
    <source>
        <dbReference type="ARBA" id="ARBA00023136"/>
    </source>
</evidence>
<gene>
    <name evidence="7" type="ORF">UC8_55480</name>
</gene>
<feature type="transmembrane region" description="Helical" evidence="6">
    <location>
        <begin position="313"/>
        <end position="329"/>
    </location>
</feature>
<feature type="transmembrane region" description="Helical" evidence="6">
    <location>
        <begin position="248"/>
        <end position="267"/>
    </location>
</feature>
<keyword evidence="4 6" id="KW-1133">Transmembrane helix</keyword>
<evidence type="ECO:0000313" key="8">
    <source>
        <dbReference type="Proteomes" id="UP000325286"/>
    </source>
</evidence>
<feature type="transmembrane region" description="Helical" evidence="6">
    <location>
        <begin position="205"/>
        <end position="227"/>
    </location>
</feature>
<proteinExistence type="predicted"/>
<dbReference type="Pfam" id="PF03631">
    <property type="entry name" value="Virul_fac_BrkB"/>
    <property type="match status" value="1"/>
</dbReference>
<dbReference type="KEGG" id="rul:UC8_55480"/>
<dbReference type="RefSeq" id="WP_068129657.1">
    <property type="nucleotide sequence ID" value="NZ_CP042914.1"/>
</dbReference>
<evidence type="ECO:0000256" key="1">
    <source>
        <dbReference type="ARBA" id="ARBA00004651"/>
    </source>
</evidence>
<evidence type="ECO:0000256" key="3">
    <source>
        <dbReference type="ARBA" id="ARBA00022692"/>
    </source>
</evidence>
<dbReference type="OrthoDB" id="9808671at2"/>
<keyword evidence="8" id="KW-1185">Reference proteome</keyword>
<organism evidence="7 8">
    <name type="scientific">Roseimaritima ulvae</name>
    <dbReference type="NCBI Taxonomy" id="980254"/>
    <lineage>
        <taxon>Bacteria</taxon>
        <taxon>Pseudomonadati</taxon>
        <taxon>Planctomycetota</taxon>
        <taxon>Planctomycetia</taxon>
        <taxon>Pirellulales</taxon>
        <taxon>Pirellulaceae</taxon>
        <taxon>Roseimaritima</taxon>
    </lineage>
</organism>
<dbReference type="AlphaFoldDB" id="A0A5B9QWS6"/>
<dbReference type="InterPro" id="IPR017039">
    <property type="entry name" value="Virul_fac_BrkB"/>
</dbReference>
<keyword evidence="2" id="KW-1003">Cell membrane</keyword>
<dbReference type="PANTHER" id="PTHR30213:SF0">
    <property type="entry name" value="UPF0761 MEMBRANE PROTEIN YIHY"/>
    <property type="match status" value="1"/>
</dbReference>
<dbReference type="PANTHER" id="PTHR30213">
    <property type="entry name" value="INNER MEMBRANE PROTEIN YHJD"/>
    <property type="match status" value="1"/>
</dbReference>
<feature type="transmembrane region" description="Helical" evidence="6">
    <location>
        <begin position="287"/>
        <end position="306"/>
    </location>
</feature>
<name>A0A5B9QWS6_9BACT</name>
<feature type="transmembrane region" description="Helical" evidence="6">
    <location>
        <begin position="53"/>
        <end position="75"/>
    </location>
</feature>
<protein>
    <submittedName>
        <fullName evidence="7">Uncharacterized protein</fullName>
    </submittedName>
</protein>
<dbReference type="Proteomes" id="UP000325286">
    <property type="component" value="Chromosome"/>
</dbReference>
<sequence>MVRRAIRYVADAVRRPREELTRRQRQVRFSWELVSHCWRVLQRHRAQGMAAELTYRTIFALIPLAVLGLVMFNIVGGMDEVRERVEGQLYAFFGVPDIAYEVREQPLGIDVVPDNVIPIDPAGVPDEQAAAIPAALPDAVSADPPAALAEPLPAGDAVIVSPDGVTTAADPTTAEPTPAEKERMAEASIRRALSDSVDKVAQLDFASIGLIGLLLFIYAAFGLTDSVEDVFNTIFEAPDSRPIHMRFAIHWAIITLGSGLLAVSLYLSSQFVAYVADATLGADSGVYLNHVAAVLASWVLLFLLYALMPNARVSVRAAMVGALIAALLWETAKFGFQVYVRTALPYSALYGSLGLIPLFLFWVYITWWIFLFGLVWTYTLQTVRGRVPTKEEDEAAVVASGDPDWMLPVMVEVGRAFQTGRQLTRSKLVERLGLPGRSIHDLCDALVEEGLLRRGDGEAEACLLPARPLEQITVEDVLSLKPYGHQPSTEQPAWRFLQELDEHRRQLAQQTTLAELAADAPELP</sequence>
<dbReference type="GO" id="GO:0005886">
    <property type="term" value="C:plasma membrane"/>
    <property type="evidence" value="ECO:0007669"/>
    <property type="project" value="UniProtKB-SubCell"/>
</dbReference>
<dbReference type="NCBIfam" id="TIGR00765">
    <property type="entry name" value="yihY_not_rbn"/>
    <property type="match status" value="1"/>
</dbReference>
<accession>A0A5B9QWS6</accession>
<evidence type="ECO:0000256" key="2">
    <source>
        <dbReference type="ARBA" id="ARBA00022475"/>
    </source>
</evidence>
<feature type="transmembrane region" description="Helical" evidence="6">
    <location>
        <begin position="349"/>
        <end position="376"/>
    </location>
</feature>
<evidence type="ECO:0000313" key="7">
    <source>
        <dbReference type="EMBL" id="QEG43498.1"/>
    </source>
</evidence>
<dbReference type="EMBL" id="CP042914">
    <property type="protein sequence ID" value="QEG43498.1"/>
    <property type="molecule type" value="Genomic_DNA"/>
</dbReference>
<keyword evidence="5 6" id="KW-0472">Membrane</keyword>
<comment type="subcellular location">
    <subcellularLocation>
        <location evidence="1">Cell membrane</location>
        <topology evidence="1">Multi-pass membrane protein</topology>
    </subcellularLocation>
</comment>
<reference evidence="7 8" key="1">
    <citation type="submission" date="2019-08" db="EMBL/GenBank/DDBJ databases">
        <title>Deep-cultivation of Planctomycetes and their phenomic and genomic characterization uncovers novel biology.</title>
        <authorList>
            <person name="Wiegand S."/>
            <person name="Jogler M."/>
            <person name="Boedeker C."/>
            <person name="Pinto D."/>
            <person name="Vollmers J."/>
            <person name="Rivas-Marin E."/>
            <person name="Kohn T."/>
            <person name="Peeters S.H."/>
            <person name="Heuer A."/>
            <person name="Rast P."/>
            <person name="Oberbeckmann S."/>
            <person name="Bunk B."/>
            <person name="Jeske O."/>
            <person name="Meyerdierks A."/>
            <person name="Storesund J.E."/>
            <person name="Kallscheuer N."/>
            <person name="Luecker S."/>
            <person name="Lage O.M."/>
            <person name="Pohl T."/>
            <person name="Merkel B.J."/>
            <person name="Hornburger P."/>
            <person name="Mueller R.-W."/>
            <person name="Bruemmer F."/>
            <person name="Labrenz M."/>
            <person name="Spormann A.M."/>
            <person name="Op den Camp H."/>
            <person name="Overmann J."/>
            <person name="Amann R."/>
            <person name="Jetten M.S.M."/>
            <person name="Mascher T."/>
            <person name="Medema M.H."/>
            <person name="Devos D.P."/>
            <person name="Kaster A.-K."/>
            <person name="Ovreas L."/>
            <person name="Rohde M."/>
            <person name="Galperin M.Y."/>
            <person name="Jogler C."/>
        </authorList>
    </citation>
    <scope>NUCLEOTIDE SEQUENCE [LARGE SCALE GENOMIC DNA]</scope>
    <source>
        <strain evidence="7 8">UC8</strain>
    </source>
</reference>
<evidence type="ECO:0000256" key="4">
    <source>
        <dbReference type="ARBA" id="ARBA00022989"/>
    </source>
</evidence>
<evidence type="ECO:0000256" key="6">
    <source>
        <dbReference type="SAM" id="Phobius"/>
    </source>
</evidence>
<keyword evidence="3 6" id="KW-0812">Transmembrane</keyword>